<dbReference type="InterPro" id="IPR051303">
    <property type="entry name" value="Armcx_regulator"/>
</dbReference>
<keyword evidence="2" id="KW-0812">Transmembrane</keyword>
<dbReference type="Ensembl" id="ENSTRUT00000049559.2">
    <property type="protein sequence ID" value="ENSTRUP00000055348.2"/>
    <property type="gene ID" value="ENSTRUG00000011451.3"/>
</dbReference>
<protein>
    <recommendedName>
        <fullName evidence="7">Armadillo repeat-containing domain-containing protein</fullName>
    </recommendedName>
</protein>
<name>A0A3B5KH31_TAKRU</name>
<dbReference type="GeneTree" id="ENSGT00940000165477"/>
<dbReference type="GO" id="GO:0005741">
    <property type="term" value="C:mitochondrial outer membrane"/>
    <property type="evidence" value="ECO:0007669"/>
    <property type="project" value="UniProtKB-SubCell"/>
</dbReference>
<dbReference type="InParanoid" id="A0A3B5KH31"/>
<keyword evidence="3" id="KW-1000">Mitochondrion outer membrane</keyword>
<evidence type="ECO:0000256" key="2">
    <source>
        <dbReference type="ARBA" id="ARBA00022692"/>
    </source>
</evidence>
<keyword evidence="6" id="KW-0472">Membrane</keyword>
<evidence type="ECO:0000256" key="6">
    <source>
        <dbReference type="ARBA" id="ARBA00023136"/>
    </source>
</evidence>
<comment type="subcellular location">
    <subcellularLocation>
        <location evidence="1">Mitochondrion outer membrane</location>
        <topology evidence="1">Single-pass membrane protein</topology>
    </subcellularLocation>
</comment>
<sequence length="165" mass="18683">MNIPNQDQVKVCLNSDLQLGALRLLTNLSVTDQHQHLLKTSIRLLLSLLVVGNEALQVGFFVIKGKNSNSFQQFLVQAIICNSCLMWSNYDYSIDTSPVLLRLLTFAGNLKAWRPSTQVADILRQKQDCLFRVMLDESSQLNNRLFQLLSHPDGEIQARVARILT</sequence>
<dbReference type="InterPro" id="IPR006911">
    <property type="entry name" value="ARM-rpt_dom"/>
</dbReference>
<dbReference type="OMA" id="ANFELTC"/>
<dbReference type="PANTHER" id="PTHR15712">
    <property type="entry name" value="ARMADILLO REPEAT CONTAINING PROTEIN"/>
    <property type="match status" value="1"/>
</dbReference>
<accession>A0A3B5KH31</accession>
<evidence type="ECO:0000256" key="1">
    <source>
        <dbReference type="ARBA" id="ARBA00004572"/>
    </source>
</evidence>
<keyword evidence="9" id="KW-1185">Reference proteome</keyword>
<evidence type="ECO:0000313" key="9">
    <source>
        <dbReference type="Proteomes" id="UP000005226"/>
    </source>
</evidence>
<dbReference type="Proteomes" id="UP000005226">
    <property type="component" value="Chromosome 9"/>
</dbReference>
<reference evidence="8 9" key="1">
    <citation type="journal article" date="2011" name="Genome Biol. Evol.">
        <title>Integration of the genetic map and genome assembly of fugu facilitates insights into distinct features of genome evolution in teleosts and mammals.</title>
        <authorList>
            <person name="Kai W."/>
            <person name="Kikuchi K."/>
            <person name="Tohari S."/>
            <person name="Chew A.K."/>
            <person name="Tay A."/>
            <person name="Fujiwara A."/>
            <person name="Hosoya S."/>
            <person name="Suetake H."/>
            <person name="Naruse K."/>
            <person name="Brenner S."/>
            <person name="Suzuki Y."/>
            <person name="Venkatesh B."/>
        </authorList>
    </citation>
    <scope>NUCLEOTIDE SEQUENCE [LARGE SCALE GENOMIC DNA]</scope>
</reference>
<evidence type="ECO:0000256" key="4">
    <source>
        <dbReference type="ARBA" id="ARBA00022989"/>
    </source>
</evidence>
<reference evidence="8" key="2">
    <citation type="submission" date="2025-08" db="UniProtKB">
        <authorList>
            <consortium name="Ensembl"/>
        </authorList>
    </citation>
    <scope>IDENTIFICATION</scope>
</reference>
<keyword evidence="5" id="KW-0496">Mitochondrion</keyword>
<dbReference type="PANTHER" id="PTHR15712:SF23">
    <property type="entry name" value="ARMADILLO REPEAT CONTAINING 10"/>
    <property type="match status" value="1"/>
</dbReference>
<proteinExistence type="predicted"/>
<evidence type="ECO:0000313" key="8">
    <source>
        <dbReference type="Ensembl" id="ENSTRUP00000055348.2"/>
    </source>
</evidence>
<evidence type="ECO:0000259" key="7">
    <source>
        <dbReference type="Pfam" id="PF04826"/>
    </source>
</evidence>
<organism evidence="8 9">
    <name type="scientific">Takifugu rubripes</name>
    <name type="common">Japanese pufferfish</name>
    <name type="synonym">Fugu rubripes</name>
    <dbReference type="NCBI Taxonomy" id="31033"/>
    <lineage>
        <taxon>Eukaryota</taxon>
        <taxon>Metazoa</taxon>
        <taxon>Chordata</taxon>
        <taxon>Craniata</taxon>
        <taxon>Vertebrata</taxon>
        <taxon>Euteleostomi</taxon>
        <taxon>Actinopterygii</taxon>
        <taxon>Neopterygii</taxon>
        <taxon>Teleostei</taxon>
        <taxon>Neoteleostei</taxon>
        <taxon>Acanthomorphata</taxon>
        <taxon>Eupercaria</taxon>
        <taxon>Tetraodontiformes</taxon>
        <taxon>Tetradontoidea</taxon>
        <taxon>Tetraodontidae</taxon>
        <taxon>Takifugu</taxon>
    </lineage>
</organism>
<reference evidence="8" key="3">
    <citation type="submission" date="2025-09" db="UniProtKB">
        <authorList>
            <consortium name="Ensembl"/>
        </authorList>
    </citation>
    <scope>IDENTIFICATION</scope>
</reference>
<dbReference type="AlphaFoldDB" id="A0A3B5KH31"/>
<evidence type="ECO:0000256" key="3">
    <source>
        <dbReference type="ARBA" id="ARBA00022787"/>
    </source>
</evidence>
<evidence type="ECO:0000256" key="5">
    <source>
        <dbReference type="ARBA" id="ARBA00023128"/>
    </source>
</evidence>
<dbReference type="Pfam" id="PF04826">
    <property type="entry name" value="Arm_2"/>
    <property type="match status" value="1"/>
</dbReference>
<keyword evidence="4" id="KW-1133">Transmembrane helix</keyword>
<dbReference type="STRING" id="31033.ENSTRUP00000055348"/>
<feature type="domain" description="Armadillo repeat-containing" evidence="7">
    <location>
        <begin position="9"/>
        <end position="134"/>
    </location>
</feature>